<evidence type="ECO:0000313" key="2">
    <source>
        <dbReference type="Proteomes" id="UP000002534"/>
    </source>
</evidence>
<dbReference type="OrthoDB" id="5402372at2"/>
<organism evidence="1 2">
    <name type="scientific">Syntrophotalea carbinolica (strain DSM 2380 / NBRC 103641 / GraBd1)</name>
    <name type="common">Pelobacter carbinolicus</name>
    <dbReference type="NCBI Taxonomy" id="338963"/>
    <lineage>
        <taxon>Bacteria</taxon>
        <taxon>Pseudomonadati</taxon>
        <taxon>Thermodesulfobacteriota</taxon>
        <taxon>Desulfuromonadia</taxon>
        <taxon>Desulfuromonadales</taxon>
        <taxon>Syntrophotaleaceae</taxon>
        <taxon>Syntrophotalea</taxon>
    </lineage>
</organism>
<accession>Q3A702</accession>
<keyword evidence="2" id="KW-1185">Reference proteome</keyword>
<sequence length="75" mass="8224">MTVDQIKQAVNGLSPEEKKTFILETLPGLAKDAMQDSSFLLQLFPVFMNILKDSGIELSQLLQLAGAMGAQQTNR</sequence>
<reference evidence="1 2" key="2">
    <citation type="journal article" date="2012" name="BMC Genomics">
        <title>The genome of Pelobacter carbinolicus reveals surprising metabolic capabilities and physiological features.</title>
        <authorList>
            <person name="Aklujkar M."/>
            <person name="Haveman S.A."/>
            <person name="Didonato R.Jr."/>
            <person name="Chertkov O."/>
            <person name="Han C.S."/>
            <person name="Land M.L."/>
            <person name="Brown P."/>
            <person name="Lovley D.R."/>
        </authorList>
    </citation>
    <scope>NUCLEOTIDE SEQUENCE [LARGE SCALE GENOMIC DNA]</scope>
    <source>
        <strain evidence="2">DSM 2380 / NBRC 103641 / GraBd1</strain>
    </source>
</reference>
<dbReference type="STRING" id="338963.Pcar_0590"/>
<dbReference type="RefSeq" id="WP_011340290.1">
    <property type="nucleotide sequence ID" value="NC_007498.2"/>
</dbReference>
<dbReference type="AlphaFoldDB" id="Q3A702"/>
<gene>
    <name evidence="1" type="ordered locus">Pcar_0590</name>
</gene>
<name>Q3A702_SYNC1</name>
<dbReference type="EMBL" id="CP000142">
    <property type="protein sequence ID" value="ABA87849.1"/>
    <property type="molecule type" value="Genomic_DNA"/>
</dbReference>
<reference evidence="2" key="1">
    <citation type="submission" date="2005-10" db="EMBL/GenBank/DDBJ databases">
        <title>Complete sequence of Pelobacter carbinolicus DSM 2380.</title>
        <authorList>
            <person name="Copeland A."/>
            <person name="Lucas S."/>
            <person name="Lapidus A."/>
            <person name="Barry K."/>
            <person name="Detter J.C."/>
            <person name="Glavina T."/>
            <person name="Hammon N."/>
            <person name="Israni S."/>
            <person name="Pitluck S."/>
            <person name="Chertkov O."/>
            <person name="Schmutz J."/>
            <person name="Larimer F."/>
            <person name="Land M."/>
            <person name="Kyrpides N."/>
            <person name="Ivanova N."/>
            <person name="Richardson P."/>
        </authorList>
    </citation>
    <scope>NUCLEOTIDE SEQUENCE [LARGE SCALE GENOMIC DNA]</scope>
    <source>
        <strain evidence="2">DSM 2380 / NBRC 103641 / GraBd1</strain>
    </source>
</reference>
<dbReference type="eggNOG" id="ENOG50339KQ">
    <property type="taxonomic scope" value="Bacteria"/>
</dbReference>
<dbReference type="HOGENOM" id="CLU_2667825_0_0_7"/>
<evidence type="ECO:0000313" key="1">
    <source>
        <dbReference type="EMBL" id="ABA87849.1"/>
    </source>
</evidence>
<proteinExistence type="predicted"/>
<protein>
    <submittedName>
        <fullName evidence="1">Uncharacterized protein</fullName>
    </submittedName>
</protein>
<dbReference type="KEGG" id="pca:Pcar_0590"/>
<dbReference type="Proteomes" id="UP000002534">
    <property type="component" value="Chromosome"/>
</dbReference>